<dbReference type="InterPro" id="IPR051832">
    <property type="entry name" value="mTOR-Rac_regulators"/>
</dbReference>
<dbReference type="Proteomes" id="UP000612055">
    <property type="component" value="Unassembled WGS sequence"/>
</dbReference>
<dbReference type="InterPro" id="IPR036390">
    <property type="entry name" value="WH_DNA-bd_sf"/>
</dbReference>
<dbReference type="OrthoDB" id="42898at2759"/>
<feature type="region of interest" description="Disordered" evidence="1">
    <location>
        <begin position="604"/>
        <end position="627"/>
    </location>
</feature>
<proteinExistence type="predicted"/>
<name>A0A836BUS5_9CHLO</name>
<dbReference type="GO" id="GO:0035556">
    <property type="term" value="P:intracellular signal transduction"/>
    <property type="evidence" value="ECO:0007669"/>
    <property type="project" value="InterPro"/>
</dbReference>
<feature type="region of interest" description="Disordered" evidence="1">
    <location>
        <begin position="473"/>
        <end position="517"/>
    </location>
</feature>
<dbReference type="SUPFAM" id="SSF46785">
    <property type="entry name" value="Winged helix' DNA-binding domain"/>
    <property type="match status" value="1"/>
</dbReference>
<dbReference type="PANTHER" id="PTHR22829">
    <property type="entry name" value="DEP DOMAIN PROTEIN"/>
    <property type="match status" value="1"/>
</dbReference>
<feature type="compositionally biased region" description="Low complexity" evidence="1">
    <location>
        <begin position="174"/>
        <end position="203"/>
    </location>
</feature>
<dbReference type="AlphaFoldDB" id="A0A836BUS5"/>
<dbReference type="EMBL" id="JAEHOE010000068">
    <property type="protein sequence ID" value="KAG2489881.1"/>
    <property type="molecule type" value="Genomic_DNA"/>
</dbReference>
<feature type="compositionally biased region" description="Basic and acidic residues" evidence="1">
    <location>
        <begin position="661"/>
        <end position="675"/>
    </location>
</feature>
<feature type="compositionally biased region" description="Gly residues" evidence="1">
    <location>
        <begin position="204"/>
        <end position="218"/>
    </location>
</feature>
<sequence>MYKNCFVGQEAVAWLVQSGHASSPADAIRLGNLMMTHGLFHHVVYEHVFEDSYLFYRFTNEDVLDDTLPAAPTTGPHGGISSPSGAGSLPAFASELGPGPAGTGACAPAGPSGGPHQAEAGPGTNGGGGGGSKHATLNVTLARSASCSLSAPSSPRGGHTGHTTLEQAPPHMVPGATTTATLGTGSTPPSTASGAAAAAAAAGHPGGGGGGGGAGGGPQSTSSGFRLLPETKLERTRQVVAGHLQQLQGRVTRMQHTAEAQKAAAEALAGDVSALRTEVAELRSALAAAAASAASASAASAAVAQQAAALRLLCLGMCGYALHQALMQWVRSGPASGFGGAGGPGSGPLWGVAMAVALTLLALGVLVQPKPAAVGGADGVSPATAAVAPKGGATVGSTPAAAKGSSAATAASASGRAAAATTAAVAAAASRSRSGEAVPDLGRVSKTSDGDSSGSLIADALIDSLAEEVAAANVATPPPPPPPPPSSGRGGGGGGGGNSGRRRVSATGGVEAAQAAAPARTHATASAVPVTVQGVDFAARRARAALFAHDDSTTQRTAAPAAAAASAAASSSVAHASAAAAAGGADAGADDDACDAAPASAAADSVSASGGTVDASATVTGPAHSSMKKRCKNVALKLTAPVRKALPGRRRSGNLGPDGPELLRTHSLPADEKAPGYEAAMAAREPGSPRATVGGGAAASSKSPSRFA</sequence>
<feature type="compositionally biased region" description="Gly residues" evidence="1">
    <location>
        <begin position="488"/>
        <end position="499"/>
    </location>
</feature>
<reference evidence="3" key="1">
    <citation type="journal article" date="2020" name="bioRxiv">
        <title>Comparative genomics of Chlamydomonas.</title>
        <authorList>
            <person name="Craig R.J."/>
            <person name="Hasan A.R."/>
            <person name="Ness R.W."/>
            <person name="Keightley P.D."/>
        </authorList>
    </citation>
    <scope>NUCLEOTIDE SEQUENCE</scope>
    <source>
        <strain evidence="3">CCAP 11/70</strain>
    </source>
</reference>
<dbReference type="Pfam" id="PF00610">
    <property type="entry name" value="DEP"/>
    <property type="match status" value="1"/>
</dbReference>
<accession>A0A836BUS5</accession>
<feature type="compositionally biased region" description="Polar residues" evidence="1">
    <location>
        <begin position="445"/>
        <end position="455"/>
    </location>
</feature>
<gene>
    <name evidence="3" type="ORF">HYH03_011683</name>
</gene>
<dbReference type="CDD" id="cd04371">
    <property type="entry name" value="DEP"/>
    <property type="match status" value="1"/>
</dbReference>
<dbReference type="SMART" id="SM00049">
    <property type="entry name" value="DEP"/>
    <property type="match status" value="1"/>
</dbReference>
<dbReference type="PANTHER" id="PTHR22829:SF16">
    <property type="entry name" value="PH DOMAIN-CONTAINING PROTEIN"/>
    <property type="match status" value="1"/>
</dbReference>
<comment type="caution">
    <text evidence="3">The sequence shown here is derived from an EMBL/GenBank/DDBJ whole genome shotgun (WGS) entry which is preliminary data.</text>
</comment>
<dbReference type="Gene3D" id="1.10.10.10">
    <property type="entry name" value="Winged helix-like DNA-binding domain superfamily/Winged helix DNA-binding domain"/>
    <property type="match status" value="1"/>
</dbReference>
<feature type="domain" description="DEP" evidence="2">
    <location>
        <begin position="1"/>
        <end position="60"/>
    </location>
</feature>
<keyword evidence="4" id="KW-1185">Reference proteome</keyword>
<feature type="compositionally biased region" description="Pro residues" evidence="1">
    <location>
        <begin position="476"/>
        <end position="486"/>
    </location>
</feature>
<feature type="region of interest" description="Disordered" evidence="1">
    <location>
        <begin position="429"/>
        <end position="455"/>
    </location>
</feature>
<evidence type="ECO:0000256" key="1">
    <source>
        <dbReference type="SAM" id="MobiDB-lite"/>
    </source>
</evidence>
<dbReference type="InterPro" id="IPR000591">
    <property type="entry name" value="DEP_dom"/>
</dbReference>
<evidence type="ECO:0000259" key="2">
    <source>
        <dbReference type="PROSITE" id="PS50186"/>
    </source>
</evidence>
<feature type="compositionally biased region" description="Gly residues" evidence="1">
    <location>
        <begin position="123"/>
        <end position="132"/>
    </location>
</feature>
<feature type="compositionally biased region" description="Low complexity" evidence="1">
    <location>
        <begin position="506"/>
        <end position="517"/>
    </location>
</feature>
<feature type="region of interest" description="Disordered" evidence="1">
    <location>
        <begin position="69"/>
        <end position="223"/>
    </location>
</feature>
<dbReference type="PROSITE" id="PS50186">
    <property type="entry name" value="DEP"/>
    <property type="match status" value="1"/>
</dbReference>
<protein>
    <recommendedName>
        <fullName evidence="2">DEP domain-containing protein</fullName>
    </recommendedName>
</protein>
<evidence type="ECO:0000313" key="4">
    <source>
        <dbReference type="Proteomes" id="UP000612055"/>
    </source>
</evidence>
<dbReference type="GO" id="GO:0023051">
    <property type="term" value="P:regulation of signaling"/>
    <property type="evidence" value="ECO:0007669"/>
    <property type="project" value="TreeGrafter"/>
</dbReference>
<evidence type="ECO:0000313" key="3">
    <source>
        <dbReference type="EMBL" id="KAG2489881.1"/>
    </source>
</evidence>
<dbReference type="InterPro" id="IPR036388">
    <property type="entry name" value="WH-like_DNA-bd_sf"/>
</dbReference>
<feature type="region of interest" description="Disordered" evidence="1">
    <location>
        <begin position="642"/>
        <end position="708"/>
    </location>
</feature>
<feature type="compositionally biased region" description="Low complexity" evidence="1">
    <location>
        <begin position="698"/>
        <end position="708"/>
    </location>
</feature>
<organism evidence="3 4">
    <name type="scientific">Edaphochlamys debaryana</name>
    <dbReference type="NCBI Taxonomy" id="47281"/>
    <lineage>
        <taxon>Eukaryota</taxon>
        <taxon>Viridiplantae</taxon>
        <taxon>Chlorophyta</taxon>
        <taxon>core chlorophytes</taxon>
        <taxon>Chlorophyceae</taxon>
        <taxon>CS clade</taxon>
        <taxon>Chlamydomonadales</taxon>
        <taxon>Chlamydomonadales incertae sedis</taxon>
        <taxon>Edaphochlamys</taxon>
    </lineage>
</organism>
<feature type="compositionally biased region" description="Low complexity" evidence="1">
    <location>
        <begin position="141"/>
        <end position="156"/>
    </location>
</feature>